<protein>
    <submittedName>
        <fullName evidence="2">Uncharacterized protein</fullName>
    </submittedName>
</protein>
<dbReference type="Proteomes" id="UP000245884">
    <property type="component" value="Unassembled WGS sequence"/>
</dbReference>
<dbReference type="RefSeq" id="XP_025362264.1">
    <property type="nucleotide sequence ID" value="XM_025508229.1"/>
</dbReference>
<dbReference type="InterPro" id="IPR032157">
    <property type="entry name" value="PAC4"/>
</dbReference>
<name>A0A316UQS4_9BASI</name>
<dbReference type="EMBL" id="KZ819667">
    <property type="protein sequence ID" value="PWN27652.1"/>
    <property type="molecule type" value="Genomic_DNA"/>
</dbReference>
<feature type="region of interest" description="Disordered" evidence="1">
    <location>
        <begin position="116"/>
        <end position="137"/>
    </location>
</feature>
<gene>
    <name evidence="2" type="ORF">BDZ90DRAFT_260139</name>
</gene>
<evidence type="ECO:0000313" key="3">
    <source>
        <dbReference type="Proteomes" id="UP000245884"/>
    </source>
</evidence>
<dbReference type="OrthoDB" id="368507at2759"/>
<dbReference type="GeneID" id="37030052"/>
<reference evidence="2 3" key="1">
    <citation type="journal article" date="2018" name="Mol. Biol. Evol.">
        <title>Broad Genomic Sampling Reveals a Smut Pathogenic Ancestry of the Fungal Clade Ustilaginomycotina.</title>
        <authorList>
            <person name="Kijpornyongpan T."/>
            <person name="Mondo S.J."/>
            <person name="Barry K."/>
            <person name="Sandor L."/>
            <person name="Lee J."/>
            <person name="Lipzen A."/>
            <person name="Pangilinan J."/>
            <person name="LaButti K."/>
            <person name="Hainaut M."/>
            <person name="Henrissat B."/>
            <person name="Grigoriev I.V."/>
            <person name="Spatafora J.W."/>
            <person name="Aime M.C."/>
        </authorList>
    </citation>
    <scope>NUCLEOTIDE SEQUENCE [LARGE SCALE GENOMIC DNA]</scope>
    <source>
        <strain evidence="2 3">MCA 5214</strain>
    </source>
</reference>
<dbReference type="GO" id="GO:0043248">
    <property type="term" value="P:proteasome assembly"/>
    <property type="evidence" value="ECO:0007669"/>
    <property type="project" value="InterPro"/>
</dbReference>
<dbReference type="AlphaFoldDB" id="A0A316UQS4"/>
<organism evidence="2 3">
    <name type="scientific">Jaminaea rosea</name>
    <dbReference type="NCBI Taxonomy" id="1569628"/>
    <lineage>
        <taxon>Eukaryota</taxon>
        <taxon>Fungi</taxon>
        <taxon>Dikarya</taxon>
        <taxon>Basidiomycota</taxon>
        <taxon>Ustilaginomycotina</taxon>
        <taxon>Exobasidiomycetes</taxon>
        <taxon>Microstromatales</taxon>
        <taxon>Microstromatales incertae sedis</taxon>
        <taxon>Jaminaea</taxon>
    </lineage>
</organism>
<dbReference type="Pfam" id="PF16093">
    <property type="entry name" value="PAC4"/>
    <property type="match status" value="1"/>
</dbReference>
<accession>A0A316UQS4</accession>
<feature type="region of interest" description="Disordered" evidence="1">
    <location>
        <begin position="66"/>
        <end position="87"/>
    </location>
</feature>
<keyword evidence="3" id="KW-1185">Reference proteome</keyword>
<evidence type="ECO:0000256" key="1">
    <source>
        <dbReference type="SAM" id="MobiDB-lite"/>
    </source>
</evidence>
<sequence length="230" mass="24002">MTSSPSSSSSTLKQTHHLITIPLSPQHEEQLIVSTLYLRDSLFVWCGVTDRGAEIQAELAQQAAAASSSTSLPPPAQATSSDDKLSEAALASLSEEERRQLEVDRKVDEEIAKAMEAAGRSGPADDDASSSTSQPTGHLAREWAMAMHTKAGANTAATSLFRTPADTAAPMARRLAKRLGIPQVHLSLSLPPDFGFNAAAGAGMAGPSPLLSLEKGIEEAVSGNAGGRRC</sequence>
<evidence type="ECO:0000313" key="2">
    <source>
        <dbReference type="EMBL" id="PWN27652.1"/>
    </source>
</evidence>
<proteinExistence type="predicted"/>